<dbReference type="PANTHER" id="PTHR35801">
    <property type="entry name" value="PHOSPHOSERINE PHOSPHATASE RSBX"/>
    <property type="match status" value="1"/>
</dbReference>
<proteinExistence type="predicted"/>
<dbReference type="InterPro" id="IPR001932">
    <property type="entry name" value="PPM-type_phosphatase-like_dom"/>
</dbReference>
<keyword evidence="3" id="KW-1185">Reference proteome</keyword>
<dbReference type="InterPro" id="IPR039248">
    <property type="entry name" value="Ptase_RsbX"/>
</dbReference>
<dbReference type="STRING" id="237682.SAMN05421676_102487"/>
<dbReference type="AlphaFoldDB" id="A0A1I0BIQ0"/>
<dbReference type="InterPro" id="IPR036457">
    <property type="entry name" value="PPM-type-like_dom_sf"/>
</dbReference>
<sequence>MSGKNYNMEVSVFQEAKIGNHCNGDCFFYKETDKQFISVLADGLGSGKDAKESSEAVINVMENHYAEPIDHLIKRCNHQLMHKRGAVLGILKIDFIEHTYSLTSIGNIGITLIHTNGKKKRTIPTPGYLPGYGHPYKINREKLETGQTFLMYSDGVDERKLLTGMSNFEDVAGITNTYAKFHEEKQTDDTTLMAMRYDKI</sequence>
<dbReference type="Gene3D" id="3.60.40.10">
    <property type="entry name" value="PPM-type phosphatase domain"/>
    <property type="match status" value="1"/>
</dbReference>
<dbReference type="EMBL" id="FOHJ01000002">
    <property type="protein sequence ID" value="SET06768.1"/>
    <property type="molecule type" value="Genomic_DNA"/>
</dbReference>
<organism evidence="2 3">
    <name type="scientific">Salinibacillus kushneri</name>
    <dbReference type="NCBI Taxonomy" id="237682"/>
    <lineage>
        <taxon>Bacteria</taxon>
        <taxon>Bacillati</taxon>
        <taxon>Bacillota</taxon>
        <taxon>Bacilli</taxon>
        <taxon>Bacillales</taxon>
        <taxon>Bacillaceae</taxon>
        <taxon>Salinibacillus</taxon>
    </lineage>
</organism>
<dbReference type="SUPFAM" id="SSF81606">
    <property type="entry name" value="PP2C-like"/>
    <property type="match status" value="1"/>
</dbReference>
<dbReference type="Pfam" id="PF07228">
    <property type="entry name" value="SpoIIE"/>
    <property type="match status" value="1"/>
</dbReference>
<dbReference type="SMART" id="SM00331">
    <property type="entry name" value="PP2C_SIG"/>
    <property type="match status" value="1"/>
</dbReference>
<gene>
    <name evidence="2" type="ORF">SAMN05421676_102487</name>
</gene>
<name>A0A1I0BIQ0_9BACI</name>
<dbReference type="PANTHER" id="PTHR35801:SF1">
    <property type="entry name" value="PHOSPHOSERINE PHOSPHATASE RSBX"/>
    <property type="match status" value="1"/>
</dbReference>
<reference evidence="3" key="1">
    <citation type="submission" date="2016-10" db="EMBL/GenBank/DDBJ databases">
        <authorList>
            <person name="Varghese N."/>
            <person name="Submissions S."/>
        </authorList>
    </citation>
    <scope>NUCLEOTIDE SEQUENCE [LARGE SCALE GENOMIC DNA]</scope>
    <source>
        <strain evidence="3">CGMCC 1.3566</strain>
    </source>
</reference>
<evidence type="ECO:0000259" key="1">
    <source>
        <dbReference type="SMART" id="SM00331"/>
    </source>
</evidence>
<feature type="domain" description="PPM-type phosphatase" evidence="1">
    <location>
        <begin position="13"/>
        <end position="197"/>
    </location>
</feature>
<protein>
    <submittedName>
        <fullName evidence="2">Negative regulator of sigma-B (Phosphoserine phosphatase)</fullName>
    </submittedName>
</protein>
<dbReference type="RefSeq" id="WP_245732717.1">
    <property type="nucleotide sequence ID" value="NZ_FOHJ01000002.1"/>
</dbReference>
<dbReference type="Proteomes" id="UP000199095">
    <property type="component" value="Unassembled WGS sequence"/>
</dbReference>
<evidence type="ECO:0000313" key="3">
    <source>
        <dbReference type="Proteomes" id="UP000199095"/>
    </source>
</evidence>
<evidence type="ECO:0000313" key="2">
    <source>
        <dbReference type="EMBL" id="SET06768.1"/>
    </source>
</evidence>
<accession>A0A1I0BIQ0</accession>